<evidence type="ECO:0000313" key="2">
    <source>
        <dbReference type="Proteomes" id="UP000235145"/>
    </source>
</evidence>
<proteinExistence type="predicted"/>
<organism evidence="1 2">
    <name type="scientific">Lactuca sativa</name>
    <name type="common">Garden lettuce</name>
    <dbReference type="NCBI Taxonomy" id="4236"/>
    <lineage>
        <taxon>Eukaryota</taxon>
        <taxon>Viridiplantae</taxon>
        <taxon>Streptophyta</taxon>
        <taxon>Embryophyta</taxon>
        <taxon>Tracheophyta</taxon>
        <taxon>Spermatophyta</taxon>
        <taxon>Magnoliopsida</taxon>
        <taxon>eudicotyledons</taxon>
        <taxon>Gunneridae</taxon>
        <taxon>Pentapetalae</taxon>
        <taxon>asterids</taxon>
        <taxon>campanulids</taxon>
        <taxon>Asterales</taxon>
        <taxon>Asteraceae</taxon>
        <taxon>Cichorioideae</taxon>
        <taxon>Cichorieae</taxon>
        <taxon>Lactucinae</taxon>
        <taxon>Lactuca</taxon>
    </lineage>
</organism>
<gene>
    <name evidence="1" type="ORF">LSAT_V11C400180200</name>
</gene>
<keyword evidence="2" id="KW-1185">Reference proteome</keyword>
<dbReference type="AlphaFoldDB" id="A0A9R1XF88"/>
<protein>
    <submittedName>
        <fullName evidence="1">Uncharacterized protein</fullName>
    </submittedName>
</protein>
<dbReference type="Proteomes" id="UP000235145">
    <property type="component" value="Unassembled WGS sequence"/>
</dbReference>
<dbReference type="EMBL" id="NBSK02000004">
    <property type="protein sequence ID" value="KAJ0212425.1"/>
    <property type="molecule type" value="Genomic_DNA"/>
</dbReference>
<accession>A0A9R1XF88</accession>
<evidence type="ECO:0000313" key="1">
    <source>
        <dbReference type="EMBL" id="KAJ0212425.1"/>
    </source>
</evidence>
<reference evidence="1 2" key="1">
    <citation type="journal article" date="2017" name="Nat. Commun.">
        <title>Genome assembly with in vitro proximity ligation data and whole-genome triplication in lettuce.</title>
        <authorList>
            <person name="Reyes-Chin-Wo S."/>
            <person name="Wang Z."/>
            <person name="Yang X."/>
            <person name="Kozik A."/>
            <person name="Arikit S."/>
            <person name="Song C."/>
            <person name="Xia L."/>
            <person name="Froenicke L."/>
            <person name="Lavelle D.O."/>
            <person name="Truco M.J."/>
            <person name="Xia R."/>
            <person name="Zhu S."/>
            <person name="Xu C."/>
            <person name="Xu H."/>
            <person name="Xu X."/>
            <person name="Cox K."/>
            <person name="Korf I."/>
            <person name="Meyers B.C."/>
            <person name="Michelmore R.W."/>
        </authorList>
    </citation>
    <scope>NUCLEOTIDE SEQUENCE [LARGE SCALE GENOMIC DNA]</scope>
    <source>
        <strain evidence="2">cv. Salinas</strain>
        <tissue evidence="1">Seedlings</tissue>
    </source>
</reference>
<comment type="caution">
    <text evidence="1">The sequence shown here is derived from an EMBL/GenBank/DDBJ whole genome shotgun (WGS) entry which is preliminary data.</text>
</comment>
<name>A0A9R1XF88_LACSA</name>
<sequence>MLISTIFVGDDGNRTTAIMMMMYDPSSSPKSVEGLPVNFSFGRVPLMVSNSVCPTSDCFQGRQIHVAHSENITTVEEIHTYVLKQLSCFIELDNPVSMDSSNTSKSCQYWVVSGSISGFDIIISLSKIQMLLSISKIYGFSTKERVVCS</sequence>